<keyword evidence="1" id="KW-0472">Membrane</keyword>
<name>A0A1I4R4F4_9EURY</name>
<accession>A0A1I4R4F4</accession>
<evidence type="ECO:0000313" key="2">
    <source>
        <dbReference type="EMBL" id="SFM47137.1"/>
    </source>
</evidence>
<keyword evidence="3" id="KW-1185">Reference proteome</keyword>
<proteinExistence type="predicted"/>
<evidence type="ECO:0000256" key="1">
    <source>
        <dbReference type="SAM" id="Phobius"/>
    </source>
</evidence>
<protein>
    <submittedName>
        <fullName evidence="2">Uncharacterized protein</fullName>
    </submittedName>
</protein>
<dbReference type="AlphaFoldDB" id="A0A1I4R4F4"/>
<dbReference type="Proteomes" id="UP000198535">
    <property type="component" value="Unassembled WGS sequence"/>
</dbReference>
<organism evidence="2 3">
    <name type="scientific">Methanolobus profundi</name>
    <dbReference type="NCBI Taxonomy" id="487685"/>
    <lineage>
        <taxon>Archaea</taxon>
        <taxon>Methanobacteriati</taxon>
        <taxon>Methanobacteriota</taxon>
        <taxon>Stenosarchaea group</taxon>
        <taxon>Methanomicrobia</taxon>
        <taxon>Methanosarcinales</taxon>
        <taxon>Methanosarcinaceae</taxon>
        <taxon>Methanolobus</taxon>
    </lineage>
</organism>
<evidence type="ECO:0000313" key="3">
    <source>
        <dbReference type="Proteomes" id="UP000198535"/>
    </source>
</evidence>
<gene>
    <name evidence="2" type="ORF">SAMN04488696_1356</name>
</gene>
<keyword evidence="1" id="KW-0812">Transmembrane</keyword>
<sequence length="228" mass="25295">MKKEMTMKSILAMSIMFSLILVGIFYAGGLILYGGSSLHNTDINGPVYTFGGHGELTIDLNGSEGFTRESYVEIEEVSYEYLSRKSDLIIAGTVKEILPGKWNTIDGKRPHNSSNDLEWYDVIYTDVVITVDEYLKSSSATDEVVVRVFTGTVDGDVSTADYEPSFQTEEKVFLYLIEDDWEYTKDLGPEHYFVTGSAQGKLTIMDDGTAVGVHGTISQEELVEMISS</sequence>
<dbReference type="EMBL" id="FOUJ01000002">
    <property type="protein sequence ID" value="SFM47137.1"/>
    <property type="molecule type" value="Genomic_DNA"/>
</dbReference>
<reference evidence="3" key="1">
    <citation type="submission" date="2016-10" db="EMBL/GenBank/DDBJ databases">
        <authorList>
            <person name="Varghese N."/>
            <person name="Submissions S."/>
        </authorList>
    </citation>
    <scope>NUCLEOTIDE SEQUENCE [LARGE SCALE GENOMIC DNA]</scope>
    <source>
        <strain evidence="3">Mob M</strain>
    </source>
</reference>
<feature type="transmembrane region" description="Helical" evidence="1">
    <location>
        <begin position="12"/>
        <end position="33"/>
    </location>
</feature>
<dbReference type="STRING" id="487685.SAMN04488696_1356"/>
<keyword evidence="1" id="KW-1133">Transmembrane helix</keyword>
<dbReference type="RefSeq" id="WP_245747942.1">
    <property type="nucleotide sequence ID" value="NZ_FOUJ01000002.1"/>
</dbReference>